<keyword evidence="6" id="KW-0238">DNA-binding</keyword>
<reference evidence="12 13" key="1">
    <citation type="submission" date="2023-10" db="EMBL/GenBank/DDBJ databases">
        <title>The complete genome sequence of Methanoculleus receptaculi DSM 18860.</title>
        <authorList>
            <person name="Lai S.-J."/>
            <person name="You Y.-T."/>
            <person name="Chen S.-C."/>
        </authorList>
    </citation>
    <scope>NUCLEOTIDE SEQUENCE [LARGE SCALE GENOMIC DNA]</scope>
    <source>
        <strain evidence="12 13">DSM 18860</strain>
    </source>
</reference>
<comment type="similarity">
    <text evidence="1">In the C-terminal section; belongs to the transposase 35 family.</text>
</comment>
<sequence length="458" mass="52394">MIVSYKYRAYPDATTEVRLNAALDTCRWLYNKLLEECNTARENGISPTMQGMQARIVTLKEENPALKDVYSKVLQMVNYTLWSNIAALSQTKKRGRKIGKLRFKSAARYRTLNYNQSGFKIDREHSSITFSKIGTIPFNMHRPYTGKVKGVLITRSGDRWYVIIQTEQEVYKSKREGQSVGIDLGLDSFAVDSDGAVIENPRFYEHSLGRIKKIQRSLARKQRFSKNWKKAKRKLEKVYDHVTNQKNDFLHKLSRQYVDTYATICVEDLNIKYLKENGKSRGLRRSIHSASWGRFYSYLSYKAESAGTELVKVDPRDTTQMCSNCGSIVKKTLSERVHECPYCGFVADRDYNAAVNIHRVGMEQPFEPVEPRPLHHISVVQVLAMKQEAPPERRGVVHLYHARRVYGQSDRQIPGKKVDAPDHPRTLQGGELHPPVHRGEGASPRDHSEGSLGQVEGT</sequence>
<protein>
    <submittedName>
        <fullName evidence="12">Transposase</fullName>
    </submittedName>
</protein>
<evidence type="ECO:0000313" key="13">
    <source>
        <dbReference type="Proteomes" id="UP001305652"/>
    </source>
</evidence>
<dbReference type="InterPro" id="IPR001959">
    <property type="entry name" value="Transposase"/>
</dbReference>
<feature type="region of interest" description="Disordered" evidence="8">
    <location>
        <begin position="408"/>
        <end position="458"/>
    </location>
</feature>
<dbReference type="KEGG" id="mrc:R6Y96_04520"/>
<dbReference type="GO" id="GO:0006310">
    <property type="term" value="P:DNA recombination"/>
    <property type="evidence" value="ECO:0007669"/>
    <property type="project" value="UniProtKB-KW"/>
</dbReference>
<evidence type="ECO:0000259" key="11">
    <source>
        <dbReference type="Pfam" id="PF12323"/>
    </source>
</evidence>
<dbReference type="Pfam" id="PF12323">
    <property type="entry name" value="HTH_OrfB_IS605"/>
    <property type="match status" value="1"/>
</dbReference>
<comment type="similarity">
    <text evidence="2">In the N-terminal section; belongs to the transposase 2 family.</text>
</comment>
<dbReference type="EMBL" id="CP137642">
    <property type="protein sequence ID" value="WOX58502.1"/>
    <property type="molecule type" value="Genomic_DNA"/>
</dbReference>
<evidence type="ECO:0000256" key="8">
    <source>
        <dbReference type="SAM" id="MobiDB-lite"/>
    </source>
</evidence>
<keyword evidence="13" id="KW-1185">Reference proteome</keyword>
<feature type="compositionally biased region" description="Basic and acidic residues" evidence="8">
    <location>
        <begin position="437"/>
        <end position="449"/>
    </location>
</feature>
<name>A0AAX4FXP9_9EURY</name>
<dbReference type="Pfam" id="PF07282">
    <property type="entry name" value="Cas12f1-like_TNB"/>
    <property type="match status" value="1"/>
</dbReference>
<evidence type="ECO:0000259" key="10">
    <source>
        <dbReference type="Pfam" id="PF07282"/>
    </source>
</evidence>
<feature type="domain" description="Cas12f1-like TNB" evidence="10">
    <location>
        <begin position="292"/>
        <end position="357"/>
    </location>
</feature>
<keyword evidence="7" id="KW-0233">DNA recombination</keyword>
<evidence type="ECO:0000256" key="1">
    <source>
        <dbReference type="ARBA" id="ARBA00008761"/>
    </source>
</evidence>
<dbReference type="NCBIfam" id="NF040570">
    <property type="entry name" value="guided_TnpB"/>
    <property type="match status" value="1"/>
</dbReference>
<dbReference type="GO" id="GO:0046872">
    <property type="term" value="F:metal ion binding"/>
    <property type="evidence" value="ECO:0007669"/>
    <property type="project" value="UniProtKB-KW"/>
</dbReference>
<dbReference type="PANTHER" id="PTHR30405">
    <property type="entry name" value="TRANSPOSASE"/>
    <property type="match status" value="1"/>
</dbReference>
<evidence type="ECO:0000259" key="9">
    <source>
        <dbReference type="Pfam" id="PF01385"/>
    </source>
</evidence>
<dbReference type="GeneID" id="85732395"/>
<evidence type="ECO:0000256" key="7">
    <source>
        <dbReference type="ARBA" id="ARBA00023172"/>
    </source>
</evidence>
<dbReference type="InterPro" id="IPR010095">
    <property type="entry name" value="Cas12f1-like_TNB"/>
</dbReference>
<keyword evidence="5" id="KW-0862">Zinc</keyword>
<evidence type="ECO:0000256" key="4">
    <source>
        <dbReference type="ARBA" id="ARBA00022723"/>
    </source>
</evidence>
<organism evidence="12 13">
    <name type="scientific">Methanoculleus receptaculi</name>
    <dbReference type="NCBI Taxonomy" id="394967"/>
    <lineage>
        <taxon>Archaea</taxon>
        <taxon>Methanobacteriati</taxon>
        <taxon>Methanobacteriota</taxon>
        <taxon>Stenosarchaea group</taxon>
        <taxon>Methanomicrobia</taxon>
        <taxon>Methanomicrobiales</taxon>
        <taxon>Methanomicrobiaceae</taxon>
        <taxon>Methanoculleus</taxon>
    </lineage>
</organism>
<keyword evidence="3" id="KW-0815">Transposition</keyword>
<keyword evidence="4" id="KW-0479">Metal-binding</keyword>
<evidence type="ECO:0000256" key="3">
    <source>
        <dbReference type="ARBA" id="ARBA00022578"/>
    </source>
</evidence>
<evidence type="ECO:0000256" key="2">
    <source>
        <dbReference type="ARBA" id="ARBA00011044"/>
    </source>
</evidence>
<dbReference type="Proteomes" id="UP001305652">
    <property type="component" value="Chromosome"/>
</dbReference>
<dbReference type="GO" id="GO:0032196">
    <property type="term" value="P:transposition"/>
    <property type="evidence" value="ECO:0007669"/>
    <property type="project" value="UniProtKB-KW"/>
</dbReference>
<dbReference type="InterPro" id="IPR051399">
    <property type="entry name" value="RNA-guided_DNA_endo/Transpos"/>
</dbReference>
<evidence type="ECO:0000256" key="5">
    <source>
        <dbReference type="ARBA" id="ARBA00022833"/>
    </source>
</evidence>
<dbReference type="InterPro" id="IPR021027">
    <property type="entry name" value="Transposase_put_HTH"/>
</dbReference>
<dbReference type="RefSeq" id="WP_318622336.1">
    <property type="nucleotide sequence ID" value="NZ_CP137642.1"/>
</dbReference>
<dbReference type="AlphaFoldDB" id="A0AAX4FXP9"/>
<feature type="domain" description="Probable transposase IS891/IS1136/IS1341" evidence="9">
    <location>
        <begin position="166"/>
        <end position="277"/>
    </location>
</feature>
<evidence type="ECO:0000256" key="6">
    <source>
        <dbReference type="ARBA" id="ARBA00023125"/>
    </source>
</evidence>
<accession>A0AAX4FXP9</accession>
<dbReference type="PANTHER" id="PTHR30405:SF11">
    <property type="entry name" value="RNA-GUIDED DNA ENDONUCLEASE RV2885C-RELATED"/>
    <property type="match status" value="1"/>
</dbReference>
<gene>
    <name evidence="12" type="ORF">R6Y96_04520</name>
</gene>
<dbReference type="NCBIfam" id="TIGR01766">
    <property type="entry name" value="IS200/IS605 family accessory protein TnpB-like domain"/>
    <property type="match status" value="1"/>
</dbReference>
<feature type="compositionally biased region" description="Basic and acidic residues" evidence="8">
    <location>
        <begin position="416"/>
        <end position="425"/>
    </location>
</feature>
<evidence type="ECO:0000313" key="12">
    <source>
        <dbReference type="EMBL" id="WOX58502.1"/>
    </source>
</evidence>
<dbReference type="GO" id="GO:0003677">
    <property type="term" value="F:DNA binding"/>
    <property type="evidence" value="ECO:0007669"/>
    <property type="project" value="UniProtKB-KW"/>
</dbReference>
<proteinExistence type="inferred from homology"/>
<feature type="domain" description="Transposase putative helix-turn-helix" evidence="11">
    <location>
        <begin position="1"/>
        <end position="44"/>
    </location>
</feature>
<dbReference type="Pfam" id="PF01385">
    <property type="entry name" value="OrfB_IS605"/>
    <property type="match status" value="1"/>
</dbReference>